<name>A0A832WFC3_9CREN</name>
<evidence type="ECO:0000313" key="1">
    <source>
        <dbReference type="EMBL" id="HII74763.1"/>
    </source>
</evidence>
<accession>A0A832WFC3</accession>
<reference evidence="1" key="1">
    <citation type="journal article" date="2020" name="bioRxiv">
        <title>A rank-normalized archaeal taxonomy based on genome phylogeny resolves widespread incomplete and uneven classifications.</title>
        <authorList>
            <person name="Rinke C."/>
            <person name="Chuvochina M."/>
            <person name="Mussig A.J."/>
            <person name="Chaumeil P.-A."/>
            <person name="Waite D.W."/>
            <person name="Whitman W.B."/>
            <person name="Parks D.H."/>
            <person name="Hugenholtz P."/>
        </authorList>
    </citation>
    <scope>NUCLEOTIDE SEQUENCE</scope>
    <source>
        <strain evidence="1">UBA8838</strain>
    </source>
</reference>
<dbReference type="GeneID" id="25400211"/>
<dbReference type="OMA" id="YFIIRYG"/>
<organism evidence="1 2">
    <name type="scientific">Sulfurisphaera tokodaii</name>
    <dbReference type="NCBI Taxonomy" id="111955"/>
    <lineage>
        <taxon>Archaea</taxon>
        <taxon>Thermoproteota</taxon>
        <taxon>Thermoprotei</taxon>
        <taxon>Sulfolobales</taxon>
        <taxon>Sulfolobaceae</taxon>
        <taxon>Sulfurisphaera</taxon>
    </lineage>
</organism>
<protein>
    <submittedName>
        <fullName evidence="1">Uncharacterized protein</fullName>
    </submittedName>
</protein>
<dbReference type="EMBL" id="DUJO01000051">
    <property type="protein sequence ID" value="HII74763.1"/>
    <property type="molecule type" value="Genomic_DNA"/>
</dbReference>
<proteinExistence type="predicted"/>
<dbReference type="AlphaFoldDB" id="A0A832WFC3"/>
<comment type="caution">
    <text evidence="1">The sequence shown here is derived from an EMBL/GenBank/DDBJ whole genome shotgun (WGS) entry which is preliminary data.</text>
</comment>
<dbReference type="RefSeq" id="WP_052846361.1">
    <property type="nucleotide sequence ID" value="NZ_BAABQO010000007.1"/>
</dbReference>
<dbReference type="Proteomes" id="UP000646844">
    <property type="component" value="Unassembled WGS sequence"/>
</dbReference>
<gene>
    <name evidence="1" type="ORF">HA332_10400</name>
</gene>
<evidence type="ECO:0000313" key="2">
    <source>
        <dbReference type="Proteomes" id="UP000646844"/>
    </source>
</evidence>
<sequence>MNFIVDLDKDICSSNVIDALFPNENIIYKISKNNPYFQYIKNNFKIEIIRDEGDAVYFKILSTG</sequence>